<accession>A0A1R0L1P0</accession>
<protein>
    <recommendedName>
        <fullName evidence="3">Serine peptidase</fullName>
    </recommendedName>
</protein>
<dbReference type="STRING" id="76021.BS329_03915"/>
<name>A0A1R0L1P0_9PSEU</name>
<proteinExistence type="predicted"/>
<evidence type="ECO:0000313" key="1">
    <source>
        <dbReference type="EMBL" id="OLZ55723.1"/>
    </source>
</evidence>
<reference evidence="1 2" key="1">
    <citation type="submission" date="2016-01" db="EMBL/GenBank/DDBJ databases">
        <title>Amycolatopsis coloradensis genome sequencing and assembly.</title>
        <authorList>
            <person name="Mayilraj S."/>
        </authorList>
    </citation>
    <scope>NUCLEOTIDE SEQUENCE [LARGE SCALE GENOMIC DNA]</scope>
    <source>
        <strain evidence="1 2">DSM 44225</strain>
    </source>
</reference>
<gene>
    <name evidence="1" type="ORF">BS329_03915</name>
</gene>
<dbReference type="AlphaFoldDB" id="A0A1R0L1P0"/>
<keyword evidence="2" id="KW-1185">Reference proteome</keyword>
<dbReference type="EMBL" id="MQUQ01000003">
    <property type="protein sequence ID" value="OLZ55723.1"/>
    <property type="molecule type" value="Genomic_DNA"/>
</dbReference>
<dbReference type="InterPro" id="IPR029058">
    <property type="entry name" value="AB_hydrolase_fold"/>
</dbReference>
<organism evidence="1 2">
    <name type="scientific">Amycolatopsis coloradensis</name>
    <dbReference type="NCBI Taxonomy" id="76021"/>
    <lineage>
        <taxon>Bacteria</taxon>
        <taxon>Bacillati</taxon>
        <taxon>Actinomycetota</taxon>
        <taxon>Actinomycetes</taxon>
        <taxon>Pseudonocardiales</taxon>
        <taxon>Pseudonocardiaceae</taxon>
        <taxon>Amycolatopsis</taxon>
    </lineage>
</organism>
<evidence type="ECO:0008006" key="3">
    <source>
        <dbReference type="Google" id="ProtNLM"/>
    </source>
</evidence>
<evidence type="ECO:0000313" key="2">
    <source>
        <dbReference type="Proteomes" id="UP000187486"/>
    </source>
</evidence>
<dbReference type="Gene3D" id="3.40.50.1820">
    <property type="entry name" value="alpha/beta hydrolase"/>
    <property type="match status" value="1"/>
</dbReference>
<sequence>MFVHGIGGLRDAMAERERWLAALVRGTADLPSVETRFVDYSSEFTVSEAQGYAEAEADLLPELVDELVAELSEEAALSTSRVLADARMQLSGVAEQGPGQVVRTLANVLTTVLALPGLREAGQWASGRALLGHLAQVARYLQRDGLDIRIRTRLYEALADGPSVVVAHSLGSVVAFEALHENAGIVPLLVTLGSPLAMSAVVWHRLAPRPPNTPACVARWLNYWDRDDVVVARPRLERRVLPNERGVTAETTRVDSTGVWTHTATKYLAQPLVANAIAAALR</sequence>
<dbReference type="OrthoDB" id="3483116at2"/>
<dbReference type="SUPFAM" id="SSF53474">
    <property type="entry name" value="alpha/beta-Hydrolases"/>
    <property type="match status" value="1"/>
</dbReference>
<dbReference type="Proteomes" id="UP000187486">
    <property type="component" value="Unassembled WGS sequence"/>
</dbReference>
<comment type="caution">
    <text evidence="1">The sequence shown here is derived from an EMBL/GenBank/DDBJ whole genome shotgun (WGS) entry which is preliminary data.</text>
</comment>